<feature type="transmembrane region" description="Helical" evidence="8">
    <location>
        <begin position="37"/>
        <end position="55"/>
    </location>
</feature>
<dbReference type="HOGENOM" id="CLU_028431_2_1_1"/>
<evidence type="ECO:0000256" key="8">
    <source>
        <dbReference type="RuleBase" id="RU362006"/>
    </source>
</evidence>
<dbReference type="STRING" id="1382522.W6MMT6"/>
<evidence type="ECO:0000256" key="6">
    <source>
        <dbReference type="ARBA" id="ARBA00023136"/>
    </source>
</evidence>
<dbReference type="EMBL" id="HG793128">
    <property type="protein sequence ID" value="CDK27896.1"/>
    <property type="molecule type" value="Genomic_DNA"/>
</dbReference>
<accession>W6MMT6</accession>
<proteinExistence type="inferred from homology"/>
<dbReference type="InterPro" id="IPR004345">
    <property type="entry name" value="TB2_DP1_HVA22"/>
</dbReference>
<dbReference type="AlphaFoldDB" id="W6MMT6"/>
<comment type="caution">
    <text evidence="8">Lacks conserved residue(s) required for the propagation of feature annotation.</text>
</comment>
<evidence type="ECO:0000313" key="9">
    <source>
        <dbReference type="EMBL" id="CDK27896.1"/>
    </source>
</evidence>
<comment type="subcellular location">
    <subcellularLocation>
        <location evidence="1 8">Membrane</location>
        <topology evidence="1 8">Multi-pass membrane protein</topology>
    </subcellularLocation>
</comment>
<feature type="transmembrane region" description="Helical" evidence="8">
    <location>
        <begin position="112"/>
        <end position="130"/>
    </location>
</feature>
<evidence type="ECO:0000256" key="2">
    <source>
        <dbReference type="ARBA" id="ARBA00008573"/>
    </source>
</evidence>
<comment type="similarity">
    <text evidence="2 8">Belongs to the DP1 family.</text>
</comment>
<dbReference type="GO" id="GO:0034976">
    <property type="term" value="P:response to endoplasmic reticulum stress"/>
    <property type="evidence" value="ECO:0007669"/>
    <property type="project" value="EnsemblFungi"/>
</dbReference>
<evidence type="ECO:0000256" key="3">
    <source>
        <dbReference type="ARBA" id="ARBA00019184"/>
    </source>
</evidence>
<dbReference type="GO" id="GO:0005635">
    <property type="term" value="C:nuclear envelope"/>
    <property type="evidence" value="ECO:0007669"/>
    <property type="project" value="EnsemblFungi"/>
</dbReference>
<evidence type="ECO:0000256" key="5">
    <source>
        <dbReference type="ARBA" id="ARBA00022989"/>
    </source>
</evidence>
<sequence length="170" mass="19281">MAQYQAQLQGFLGNLDANTKSFKFLDQFETKTNLPRSYAVIIGAVGYLFLMFLNIGGIGQLLSNLAGFALPAYLSLQALETTTTSDDTRLLTYWVVFAFLNIVEFWSKAILYWIPTYFVVKTVFLLYLALPQYNGAQKVYQALIRPIAQKYVLKTDVTHDLLNKVNAKNE</sequence>
<keyword evidence="4 8" id="KW-0812">Transmembrane</keyword>
<keyword evidence="6 8" id="KW-0472">Membrane</keyword>
<keyword evidence="5 8" id="KW-1133">Transmembrane helix</keyword>
<gene>
    <name evidence="9" type="ORF">KUCA_T00003876001</name>
</gene>
<evidence type="ECO:0000256" key="1">
    <source>
        <dbReference type="ARBA" id="ARBA00004141"/>
    </source>
</evidence>
<protein>
    <recommendedName>
        <fullName evidence="3 8">Protein YOP1</fullName>
    </recommendedName>
</protein>
<dbReference type="GO" id="GO:0016020">
    <property type="term" value="C:membrane"/>
    <property type="evidence" value="ECO:0007669"/>
    <property type="project" value="UniProtKB-SubCell"/>
</dbReference>
<keyword evidence="10" id="KW-1185">Reference proteome</keyword>
<dbReference type="GO" id="GO:0048309">
    <property type="term" value="P:endoplasmic reticulum inheritance"/>
    <property type="evidence" value="ECO:0007669"/>
    <property type="project" value="EnsemblFungi"/>
</dbReference>
<dbReference type="GO" id="GO:0032153">
    <property type="term" value="C:cell division site"/>
    <property type="evidence" value="ECO:0007669"/>
    <property type="project" value="EnsemblFungi"/>
</dbReference>
<evidence type="ECO:0000313" key="10">
    <source>
        <dbReference type="Proteomes" id="UP000019384"/>
    </source>
</evidence>
<name>W6MMT6_9ASCO</name>
<comment type="function">
    <text evidence="7">Required to generate and maintain the structure of the tubular endoplasmic reticulum network and the vacuole. Induces high curvature in membranes and causes membrane tubule formation. Involved in membrane/vesicle trafficking.</text>
</comment>
<evidence type="ECO:0000256" key="4">
    <source>
        <dbReference type="ARBA" id="ARBA00022692"/>
    </source>
</evidence>
<dbReference type="GO" id="GO:0051292">
    <property type="term" value="P:nuclear pore complex assembly"/>
    <property type="evidence" value="ECO:0007669"/>
    <property type="project" value="EnsemblFungi"/>
</dbReference>
<dbReference type="OrthoDB" id="10009287at2759"/>
<dbReference type="Pfam" id="PF03134">
    <property type="entry name" value="TB2_DP1_HVA22"/>
    <property type="match status" value="1"/>
</dbReference>
<dbReference type="GO" id="GO:0032581">
    <property type="term" value="P:ER-dependent peroxisome organization"/>
    <property type="evidence" value="ECO:0007669"/>
    <property type="project" value="EnsemblFungi"/>
</dbReference>
<dbReference type="GO" id="GO:0007033">
    <property type="term" value="P:vacuole organization"/>
    <property type="evidence" value="ECO:0007669"/>
    <property type="project" value="EnsemblFungi"/>
</dbReference>
<reference evidence="9" key="1">
    <citation type="submission" date="2013-12" db="EMBL/GenBank/DDBJ databases">
        <authorList>
            <person name="Genoscope - CEA"/>
        </authorList>
    </citation>
    <scope>NUCLEOTIDE SEQUENCE</scope>
    <source>
        <strain evidence="9">CBS 1993</strain>
    </source>
</reference>
<dbReference type="Proteomes" id="UP000019384">
    <property type="component" value="Unassembled WGS sequence"/>
</dbReference>
<dbReference type="GO" id="GO:0180020">
    <property type="term" value="F:membrane bending activity"/>
    <property type="evidence" value="ECO:0007669"/>
    <property type="project" value="EnsemblFungi"/>
</dbReference>
<dbReference type="PANTHER" id="PTHR12300:SF161">
    <property type="entry name" value="RECEPTOR EXPRESSION-ENHANCING PROTEIN"/>
    <property type="match status" value="1"/>
</dbReference>
<dbReference type="GeneID" id="34521276"/>
<dbReference type="GO" id="GO:0016192">
    <property type="term" value="P:vesicle-mediated transport"/>
    <property type="evidence" value="ECO:0007669"/>
    <property type="project" value="EnsemblFungi"/>
</dbReference>
<dbReference type="PANTHER" id="PTHR12300">
    <property type="entry name" value="HVA22-LIKE PROTEINS"/>
    <property type="match status" value="1"/>
</dbReference>
<organism evidence="9 10">
    <name type="scientific">Kuraishia capsulata CBS 1993</name>
    <dbReference type="NCBI Taxonomy" id="1382522"/>
    <lineage>
        <taxon>Eukaryota</taxon>
        <taxon>Fungi</taxon>
        <taxon>Dikarya</taxon>
        <taxon>Ascomycota</taxon>
        <taxon>Saccharomycotina</taxon>
        <taxon>Pichiomycetes</taxon>
        <taxon>Pichiales</taxon>
        <taxon>Pichiaceae</taxon>
        <taxon>Kuraishia</taxon>
    </lineage>
</organism>
<dbReference type="RefSeq" id="XP_022459888.1">
    <property type="nucleotide sequence ID" value="XM_022602334.1"/>
</dbReference>
<dbReference type="GO" id="GO:0032541">
    <property type="term" value="C:cortical endoplasmic reticulum"/>
    <property type="evidence" value="ECO:0007669"/>
    <property type="project" value="EnsemblFungi"/>
</dbReference>
<reference evidence="9" key="2">
    <citation type="submission" date="2014-02" db="EMBL/GenBank/DDBJ databases">
        <title>Complete DNA sequence of /Kuraishia capsulata/ illustrates novel genomic features among budding yeasts (/Saccharomycotina/).</title>
        <authorList>
            <person name="Morales L."/>
            <person name="Noel B."/>
            <person name="Porcel B."/>
            <person name="Marcet-Houben M."/>
            <person name="Hullo M-F."/>
            <person name="Sacerdot C."/>
            <person name="Tekaia F."/>
            <person name="Leh-Louis V."/>
            <person name="Despons L."/>
            <person name="Khanna V."/>
            <person name="Aury J-M."/>
            <person name="Barbe V."/>
            <person name="Couloux A."/>
            <person name="Labadie K."/>
            <person name="Pelletier E."/>
            <person name="Souciet J-L."/>
            <person name="Boekhout T."/>
            <person name="Gabaldon T."/>
            <person name="Wincker P."/>
            <person name="Dujon B."/>
        </authorList>
    </citation>
    <scope>NUCLEOTIDE SEQUENCE</scope>
    <source>
        <strain evidence="9">CBS 1993</strain>
    </source>
</reference>
<evidence type="ECO:0000256" key="7">
    <source>
        <dbReference type="ARBA" id="ARBA00045873"/>
    </source>
</evidence>
<dbReference type="GO" id="GO:1990809">
    <property type="term" value="P:endoplasmic reticulum tubular network membrane organization"/>
    <property type="evidence" value="ECO:0007669"/>
    <property type="project" value="EnsemblFungi"/>
</dbReference>